<protein>
    <submittedName>
        <fullName evidence="2">Uncharacterized protein DUF3987</fullName>
    </submittedName>
</protein>
<dbReference type="Proteomes" id="UP000244089">
    <property type="component" value="Unassembled WGS sequence"/>
</dbReference>
<dbReference type="InterPro" id="IPR025048">
    <property type="entry name" value="DUF3987"/>
</dbReference>
<comment type="caution">
    <text evidence="2">The sequence shown here is derived from an EMBL/GenBank/DDBJ whole genome shotgun (WGS) entry which is preliminary data.</text>
</comment>
<dbReference type="EMBL" id="QAXS01000015">
    <property type="protein sequence ID" value="PTV98627.1"/>
    <property type="molecule type" value="Genomic_DNA"/>
</dbReference>
<evidence type="ECO:0000256" key="1">
    <source>
        <dbReference type="SAM" id="Coils"/>
    </source>
</evidence>
<dbReference type="Pfam" id="PF13148">
    <property type="entry name" value="DUF3987"/>
    <property type="match status" value="1"/>
</dbReference>
<evidence type="ECO:0000313" key="3">
    <source>
        <dbReference type="Proteomes" id="UP000244089"/>
    </source>
</evidence>
<keyword evidence="1" id="KW-0175">Coiled coil</keyword>
<dbReference type="OrthoDB" id="9763644at2"/>
<evidence type="ECO:0000313" key="2">
    <source>
        <dbReference type="EMBL" id="PTV98627.1"/>
    </source>
</evidence>
<accession>A0A2T5RJC3</accession>
<name>A0A2T5RJC3_9FIRM</name>
<proteinExistence type="predicted"/>
<dbReference type="AlphaFoldDB" id="A0A2T5RJC3"/>
<gene>
    <name evidence="2" type="ORF">C8C76_11533</name>
</gene>
<reference evidence="2 3" key="1">
    <citation type="submission" date="2018-04" db="EMBL/GenBank/DDBJ databases">
        <title>Subsurface microbial communities from deep shales in Ohio and West Virginia, USA.</title>
        <authorList>
            <person name="Wrighton K."/>
        </authorList>
    </citation>
    <scope>NUCLEOTIDE SEQUENCE [LARGE SCALE GENOMIC DNA]</scope>
    <source>
        <strain evidence="2 3">WC1</strain>
    </source>
</reference>
<dbReference type="RefSeq" id="WP_108140173.1">
    <property type="nucleotide sequence ID" value="NZ_QAXS01000015.1"/>
</dbReference>
<feature type="coiled-coil region" evidence="1">
    <location>
        <begin position="237"/>
        <end position="278"/>
    </location>
</feature>
<organism evidence="2 3">
    <name type="scientific">Halanaerobium saccharolyticum</name>
    <dbReference type="NCBI Taxonomy" id="43595"/>
    <lineage>
        <taxon>Bacteria</taxon>
        <taxon>Bacillati</taxon>
        <taxon>Bacillota</taxon>
        <taxon>Clostridia</taxon>
        <taxon>Halanaerobiales</taxon>
        <taxon>Halanaerobiaceae</taxon>
        <taxon>Halanaerobium</taxon>
    </lineage>
</organism>
<sequence length="685" mass="78447">MSKIAYDSVEKRIIATVLDDRSPFGFDNFNELKSEHFDLEITKKAFEWIKNQLDTDDKISLLTLQSAGVLNDNQMEQLIDFKEGMQLKLMSNNDLVDKLKERRKIRDREDLKNKISKMIDEGKSSEEIASVVEVLENSKVWEKPIPIVNHNIPEFDLDFLNIDYFRDMVENVSEFTQTPKLMPLLIGLASLATALAKKAVVQIKTGYQEPLNLFIVVFMGPANRKSSIYQLFIKPIEEKQEQLREEVKVERRHLNKKKNILEEQLSKLEKAAASTTDTNKQRELFEKVYALSDEIEEMEIPTLPKLIASNVTPEQMNILLEENKGRLAILSDEGGIFKILSGQYSRVTNLEGFNKGWDGGNITDDRVGRSSVNVKNAALTLGLAVQPIIFEDLQNKRAFRQEGAIGRMLLGFPKSKIGHRKVGFNAPELDQLVVNNYKRAMHGLLNMQPMQVDNSGEWIPHVIKMTREAKEIFYNFEEDIERRMGPEGDLNNMVDWAGKLKGNLARVAGIFHLASKINPKTGQASQDIWQQKIEPDSMNAAIELGKILIPHAKKVYGLLEIDPEVELAKYVLERILSSGEEKITKRDVYRLVEKKKEIKKVKDLDKILAFLEERYYLKVIKRENNKPGRNPSPLIKLNPEIIKLTSSDNIDNIDKITNKINNVDYVDNVDTIKDLEFDDLREVVI</sequence>